<feature type="compositionally biased region" description="Polar residues" evidence="4">
    <location>
        <begin position="930"/>
        <end position="943"/>
    </location>
</feature>
<dbReference type="GO" id="GO:0015031">
    <property type="term" value="P:protein transport"/>
    <property type="evidence" value="ECO:0007669"/>
    <property type="project" value="UniProtKB-KW"/>
</dbReference>
<gene>
    <name evidence="7" type="ORF">CTI12_AA340980</name>
</gene>
<organism evidence="7 8">
    <name type="scientific">Artemisia annua</name>
    <name type="common">Sweet wormwood</name>
    <dbReference type="NCBI Taxonomy" id="35608"/>
    <lineage>
        <taxon>Eukaryota</taxon>
        <taxon>Viridiplantae</taxon>
        <taxon>Streptophyta</taxon>
        <taxon>Embryophyta</taxon>
        <taxon>Tracheophyta</taxon>
        <taxon>Spermatophyta</taxon>
        <taxon>Magnoliopsida</taxon>
        <taxon>eudicotyledons</taxon>
        <taxon>Gunneridae</taxon>
        <taxon>Pentapetalae</taxon>
        <taxon>asterids</taxon>
        <taxon>campanulids</taxon>
        <taxon>Asterales</taxon>
        <taxon>Asteraceae</taxon>
        <taxon>Asteroideae</taxon>
        <taxon>Anthemideae</taxon>
        <taxon>Artemisiinae</taxon>
        <taxon>Artemisia</taxon>
    </lineage>
</organism>
<dbReference type="PANTHER" id="PTHR13258:SF4">
    <property type="entry name" value="VACUOLAR PROTEIN SORTING-ASSOCIATED PROTEIN-RELATED"/>
    <property type="match status" value="1"/>
</dbReference>
<keyword evidence="2" id="KW-0653">Protein transport</keyword>
<feature type="domain" description="Syndetin C-terminal" evidence="5">
    <location>
        <begin position="1382"/>
        <end position="1612"/>
    </location>
</feature>
<feature type="compositionally biased region" description="Polar residues" evidence="4">
    <location>
        <begin position="1361"/>
        <end position="1376"/>
    </location>
</feature>
<dbReference type="InterPro" id="IPR019515">
    <property type="entry name" value="VPS54_N"/>
</dbReference>
<dbReference type="GO" id="GO:1990745">
    <property type="term" value="C:EARP complex"/>
    <property type="evidence" value="ECO:0007669"/>
    <property type="project" value="InterPro"/>
</dbReference>
<name>A0A2U1MUK6_ARTAN</name>
<dbReference type="Pfam" id="PF10474">
    <property type="entry name" value="Syndetin_C"/>
    <property type="match status" value="1"/>
</dbReference>
<feature type="region of interest" description="Disordered" evidence="4">
    <location>
        <begin position="1168"/>
        <end position="1254"/>
    </location>
</feature>
<dbReference type="STRING" id="35608.A0A2U1MUK6"/>
<feature type="domain" description="Vacuolar protein sorting-associated protein 54 N-terminal" evidence="6">
    <location>
        <begin position="243"/>
        <end position="415"/>
    </location>
</feature>
<keyword evidence="1" id="KW-0813">Transport</keyword>
<dbReference type="Pfam" id="PF10475">
    <property type="entry name" value="Vps54_N"/>
    <property type="match status" value="3"/>
</dbReference>
<feature type="compositionally biased region" description="Low complexity" evidence="4">
    <location>
        <begin position="986"/>
        <end position="995"/>
    </location>
</feature>
<evidence type="ECO:0000259" key="5">
    <source>
        <dbReference type="Pfam" id="PF10474"/>
    </source>
</evidence>
<feature type="region of interest" description="Disordered" evidence="4">
    <location>
        <begin position="1338"/>
        <end position="1376"/>
    </location>
</feature>
<sequence length="1617" mass="181524">MDFSKVGEKFLSSVRAFRPLANERPEIPARAATAATIARALASIPQHHRQSLSSSSEELSSIYGNTSRGQVIEELEEEFYEEMFDPVRHTLENLPSEENELPYFEGKAALRLLQLDKVTETLSGQVMEHHEVMVKGMHLVKELEKEVKVANVICMNGRRNLTSSRNEVSRDLIVNTNSRRKQALLDILPVLAELRHAQDMQVALETHVNEGNFFKAFQVLPEYLQLLDGFSELLVIKEMSRGVEELEKEVKVANVICMNGRRHLTSSRNEVSRDLIVNTNSRRKQALLDILPVLAELRHAQDMQVALETHVNEGNFFKAFQVLPEYLQLLDGFSELLVIKEMSRGVEIWLAKALQKLDSILLGVCKDFKEASFLTVVDAYALIGDVSGLAEKIQSFFMQEVISETHNVLKTIVLEIPARAATAATIARALASIPQHHRQSLSSSSEELSSIYGNTSRGQVIEELEEEFYEEMFDPVRHTLENLPSEENELPYFEGKAALRLLQLDKVTETLSGQVMEHHEVMVKGMHLVKELEKEVKVANVICMNGRRNLTSSRNEVSRDLIVNTNSRRKQALLDILPVLAELRHAQDMQVALETHVNEGNFFKAFQVLPEYLQLLDGFSELLVIKEMSRGVEVFLTVNADLAGKSFTEIGFNIIGSVQRLQRSKLFNLKGMHLVKELEKEVKVANVICMNGRRNLTSSRNEVSRDLIVNTNSRRKQALLDILPVLAELRHAQDMQVALETHVHGGNFFKLYAGLFTLQAFQVLPEYLQLLDGFSELLVIQEMSRGVEIWLAKALQKLDSILLGVCKDFKEASFLTVVDAYALIGDVSGLAEKIQSFFMQEVISETHNVLKTIVLEDLEVAGVENTRLTYSDLCSRVPESKFRECLLATLAVIFNLMCSYHAIMNFNFNHKVSLRHSSPAMQEEHEDTFSSKPIQLDDSSSEYGSDPKADNGSLSEPMSQGPNLAAADEPTTSVTSLPHDPSKDNGSGASSSGSSWFQLRSDATTFVSQTLQRGRRNLWQLTSSRLSVLLSSDAVGSTSIHQFLKHYEDLNTFILAGEAFCGAEAVEFRLRVKTICESYFASFHRQNIYALKMVLEKENWFTIPPETIQVVSFTGLVGDGAALIIQSTSRELQSQKSIPDLVKINHNPRQSGFSHWISNGNPFCPKNASKEYGGASSHATSAFSEEPNDKFNESSHNDKSSLNSDTNHRNGHPDPDDENEDLHADFIDEDSQLPSRIPKPNRSKNHSTHSNTDEIEAHTGSSICVLRLMDKYARLMQRLDIMNVEFFKGICQFFGIFFHYVFESFGQQNTNPGGKGLNDALGYRLKTALSRIRQDCGQWVKSPSPSLSSSSSTHLNMPLSHSDNGPNGKSNSHVSHATSTSFGLKERCAGADTISLVARLMQKSKAHIHSILLQNNSATVEDFYVHLVGSVPDLVEQIHRTTARLLLHISGYADRIANAKWEVKELGMEHNGYVDLLLGEFKHYKTRLAHGGIRKEVQETLIGYGLENLSVTVVEGLSRVKRCTDEGRALMSLDFQVLITGLQHFLTINVKPKLQRVETFIKAFYLPETEYVHWAHAHPEYTKSQMTGLINLVATMKGWKRKTKLEVLEKIELTSAF</sequence>
<feature type="compositionally biased region" description="Low complexity" evidence="4">
    <location>
        <begin position="1342"/>
        <end position="1360"/>
    </location>
</feature>
<evidence type="ECO:0000256" key="1">
    <source>
        <dbReference type="ARBA" id="ARBA00022448"/>
    </source>
</evidence>
<dbReference type="GO" id="GO:0032456">
    <property type="term" value="P:endocytic recycling"/>
    <property type="evidence" value="ECO:0007669"/>
    <property type="project" value="InterPro"/>
</dbReference>
<dbReference type="EMBL" id="PKPP01004321">
    <property type="protein sequence ID" value="PWA64939.1"/>
    <property type="molecule type" value="Genomic_DNA"/>
</dbReference>
<evidence type="ECO:0000256" key="3">
    <source>
        <dbReference type="ARBA" id="ARBA00023054"/>
    </source>
</evidence>
<reference evidence="7 8" key="1">
    <citation type="journal article" date="2018" name="Mol. Plant">
        <title>The genome of Artemisia annua provides insight into the evolution of Asteraceae family and artemisinin biosynthesis.</title>
        <authorList>
            <person name="Shen Q."/>
            <person name="Zhang L."/>
            <person name="Liao Z."/>
            <person name="Wang S."/>
            <person name="Yan T."/>
            <person name="Shi P."/>
            <person name="Liu M."/>
            <person name="Fu X."/>
            <person name="Pan Q."/>
            <person name="Wang Y."/>
            <person name="Lv Z."/>
            <person name="Lu X."/>
            <person name="Zhang F."/>
            <person name="Jiang W."/>
            <person name="Ma Y."/>
            <person name="Chen M."/>
            <person name="Hao X."/>
            <person name="Li L."/>
            <person name="Tang Y."/>
            <person name="Lv G."/>
            <person name="Zhou Y."/>
            <person name="Sun X."/>
            <person name="Brodelius P.E."/>
            <person name="Rose J.K.C."/>
            <person name="Tang K."/>
        </authorList>
    </citation>
    <scope>NUCLEOTIDE SEQUENCE [LARGE SCALE GENOMIC DNA]</scope>
    <source>
        <strain evidence="8">cv. Huhao1</strain>
        <tissue evidence="7">Leaf</tissue>
    </source>
</reference>
<protein>
    <submittedName>
        <fullName evidence="7">Uncharacterized protein</fullName>
    </submittedName>
</protein>
<feature type="domain" description="Vacuolar protein sorting-associated protein 54 N-terminal" evidence="6">
    <location>
        <begin position="669"/>
        <end position="906"/>
    </location>
</feature>
<feature type="domain" description="Vacuolar protein sorting-associated protein 54 N-terminal" evidence="6">
    <location>
        <begin position="461"/>
        <end position="638"/>
    </location>
</feature>
<keyword evidence="8" id="KW-1185">Reference proteome</keyword>
<dbReference type="Proteomes" id="UP000245207">
    <property type="component" value="Unassembled WGS sequence"/>
</dbReference>
<evidence type="ECO:0000259" key="6">
    <source>
        <dbReference type="Pfam" id="PF10475"/>
    </source>
</evidence>
<comment type="caution">
    <text evidence="7">The sequence shown here is derived from an EMBL/GenBank/DDBJ whole genome shotgun (WGS) entry which is preliminary data.</text>
</comment>
<evidence type="ECO:0000256" key="2">
    <source>
        <dbReference type="ARBA" id="ARBA00022927"/>
    </source>
</evidence>
<feature type="region of interest" description="Disordered" evidence="4">
    <location>
        <begin position="919"/>
        <end position="995"/>
    </location>
</feature>
<evidence type="ECO:0000256" key="4">
    <source>
        <dbReference type="SAM" id="MobiDB-lite"/>
    </source>
</evidence>
<dbReference type="GO" id="GO:0005829">
    <property type="term" value="C:cytosol"/>
    <property type="evidence" value="ECO:0007669"/>
    <property type="project" value="GOC"/>
</dbReference>
<feature type="compositionally biased region" description="Polar residues" evidence="4">
    <location>
        <begin position="952"/>
        <end position="962"/>
    </location>
</feature>
<evidence type="ECO:0000313" key="8">
    <source>
        <dbReference type="Proteomes" id="UP000245207"/>
    </source>
</evidence>
<proteinExistence type="predicted"/>
<dbReference type="InterPro" id="IPR040047">
    <property type="entry name" value="VPS50"/>
</dbReference>
<accession>A0A2U1MUK6</accession>
<dbReference type="GO" id="GO:0000149">
    <property type="term" value="F:SNARE binding"/>
    <property type="evidence" value="ECO:0007669"/>
    <property type="project" value="TreeGrafter"/>
</dbReference>
<dbReference type="InterPro" id="IPR019514">
    <property type="entry name" value="Syndetin_C"/>
</dbReference>
<evidence type="ECO:0000313" key="7">
    <source>
        <dbReference type="EMBL" id="PWA64939.1"/>
    </source>
</evidence>
<dbReference type="OrthoDB" id="10263345at2759"/>
<dbReference type="PANTHER" id="PTHR13258">
    <property type="entry name" value="SYNDETIN"/>
    <property type="match status" value="1"/>
</dbReference>
<dbReference type="GO" id="GO:0042147">
    <property type="term" value="P:retrograde transport, endosome to Golgi"/>
    <property type="evidence" value="ECO:0007669"/>
    <property type="project" value="InterPro"/>
</dbReference>
<feature type="compositionally biased region" description="Basic and acidic residues" evidence="4">
    <location>
        <begin position="1187"/>
        <end position="1199"/>
    </location>
</feature>
<keyword evidence="3" id="KW-0175">Coiled coil</keyword>